<dbReference type="SUPFAM" id="SSF51735">
    <property type="entry name" value="NAD(P)-binding Rossmann-fold domains"/>
    <property type="match status" value="1"/>
</dbReference>
<dbReference type="InterPro" id="IPR036291">
    <property type="entry name" value="NAD(P)-bd_dom_sf"/>
</dbReference>
<organism evidence="4 5">
    <name type="scientific">Aliiglaciecola litoralis</name>
    <dbReference type="NCBI Taxonomy" id="582857"/>
    <lineage>
        <taxon>Bacteria</taxon>
        <taxon>Pseudomonadati</taxon>
        <taxon>Pseudomonadota</taxon>
        <taxon>Gammaproteobacteria</taxon>
        <taxon>Alteromonadales</taxon>
        <taxon>Alteromonadaceae</taxon>
        <taxon>Aliiglaciecola</taxon>
    </lineage>
</organism>
<evidence type="ECO:0000313" key="4">
    <source>
        <dbReference type="EMBL" id="GAA0852923.1"/>
    </source>
</evidence>
<sequence length="300" mass="32920">MQHILITGGTGLIGRALIDKLTGPDYKITVLTRHPKAAKSSLPASTKLITSLQELSNLNDVDAVINLAGEPIVNKRWSTAQKHKIEQSRFATTESLVNLINKSNPPPSVFISGSAIGYYGRQDEHPIDESFDSPHPEYSHTLCKTWENIAFQAQSERTRVCLLRTGIVLSGQGGALSKMVLPFKLGLGGPIGDGKHIMSWIHIDDMVDGILFLLRQKKCQGVYNFTAPNAVSNRVFSKALASAVNRPCVLFTPKLVLTLAMGEMADLLIYGQNVVPRRLLEDGFTFIYTDIDEAFNSLSL</sequence>
<dbReference type="Pfam" id="PF01370">
    <property type="entry name" value="Epimerase"/>
    <property type="match status" value="1"/>
</dbReference>
<dbReference type="RefSeq" id="WP_343856087.1">
    <property type="nucleotide sequence ID" value="NZ_BAAAFD010000001.1"/>
</dbReference>
<comment type="similarity">
    <text evidence="1">Belongs to the NAD(P)-dependent epimerase/dehydratase family. SDR39U1 subfamily.</text>
</comment>
<keyword evidence="5" id="KW-1185">Reference proteome</keyword>
<dbReference type="PANTHER" id="PTHR11092">
    <property type="entry name" value="SUGAR NUCLEOTIDE EPIMERASE RELATED"/>
    <property type="match status" value="1"/>
</dbReference>
<accession>A0ABN1LD81</accession>
<dbReference type="CDD" id="cd05242">
    <property type="entry name" value="SDR_a8"/>
    <property type="match status" value="1"/>
</dbReference>
<evidence type="ECO:0000259" key="3">
    <source>
        <dbReference type="Pfam" id="PF08338"/>
    </source>
</evidence>
<gene>
    <name evidence="4" type="ORF">GCM10009114_04310</name>
</gene>
<dbReference type="InterPro" id="IPR010099">
    <property type="entry name" value="SDR39U1"/>
</dbReference>
<evidence type="ECO:0000313" key="5">
    <source>
        <dbReference type="Proteomes" id="UP001500359"/>
    </source>
</evidence>
<dbReference type="InterPro" id="IPR013549">
    <property type="entry name" value="DUF1731"/>
</dbReference>
<dbReference type="Gene3D" id="3.40.50.720">
    <property type="entry name" value="NAD(P)-binding Rossmann-like Domain"/>
    <property type="match status" value="1"/>
</dbReference>
<evidence type="ECO:0000256" key="1">
    <source>
        <dbReference type="ARBA" id="ARBA00009353"/>
    </source>
</evidence>
<evidence type="ECO:0000259" key="2">
    <source>
        <dbReference type="Pfam" id="PF01370"/>
    </source>
</evidence>
<feature type="domain" description="DUF1731" evidence="3">
    <location>
        <begin position="252"/>
        <end position="297"/>
    </location>
</feature>
<protein>
    <submittedName>
        <fullName evidence="4">TIGR01777 family oxidoreductase</fullName>
    </submittedName>
</protein>
<dbReference type="NCBIfam" id="TIGR01777">
    <property type="entry name" value="yfcH"/>
    <property type="match status" value="1"/>
</dbReference>
<comment type="caution">
    <text evidence="4">The sequence shown here is derived from an EMBL/GenBank/DDBJ whole genome shotgun (WGS) entry which is preliminary data.</text>
</comment>
<reference evidence="4 5" key="1">
    <citation type="journal article" date="2019" name="Int. J. Syst. Evol. Microbiol.">
        <title>The Global Catalogue of Microorganisms (GCM) 10K type strain sequencing project: providing services to taxonomists for standard genome sequencing and annotation.</title>
        <authorList>
            <consortium name="The Broad Institute Genomics Platform"/>
            <consortium name="The Broad Institute Genome Sequencing Center for Infectious Disease"/>
            <person name="Wu L."/>
            <person name="Ma J."/>
        </authorList>
    </citation>
    <scope>NUCLEOTIDE SEQUENCE [LARGE SCALE GENOMIC DNA]</scope>
    <source>
        <strain evidence="4 5">JCM 15896</strain>
    </source>
</reference>
<proteinExistence type="inferred from homology"/>
<dbReference type="InterPro" id="IPR001509">
    <property type="entry name" value="Epimerase_deHydtase"/>
</dbReference>
<name>A0ABN1LD81_9ALTE</name>
<dbReference type="Proteomes" id="UP001500359">
    <property type="component" value="Unassembled WGS sequence"/>
</dbReference>
<feature type="domain" description="NAD-dependent epimerase/dehydratase" evidence="2">
    <location>
        <begin position="4"/>
        <end position="224"/>
    </location>
</feature>
<dbReference type="Pfam" id="PF08338">
    <property type="entry name" value="DUF1731"/>
    <property type="match status" value="1"/>
</dbReference>
<dbReference type="EMBL" id="BAAAFD010000001">
    <property type="protein sequence ID" value="GAA0852923.1"/>
    <property type="molecule type" value="Genomic_DNA"/>
</dbReference>
<dbReference type="PANTHER" id="PTHR11092:SF0">
    <property type="entry name" value="EPIMERASE FAMILY PROTEIN SDR39U1"/>
    <property type="match status" value="1"/>
</dbReference>